<dbReference type="EMBL" id="LAZR01000798">
    <property type="protein sequence ID" value="KKN57563.1"/>
    <property type="molecule type" value="Genomic_DNA"/>
</dbReference>
<accession>A0A0F9UV91</accession>
<reference evidence="1" key="1">
    <citation type="journal article" date="2015" name="Nature">
        <title>Complex archaea that bridge the gap between prokaryotes and eukaryotes.</title>
        <authorList>
            <person name="Spang A."/>
            <person name="Saw J.H."/>
            <person name="Jorgensen S.L."/>
            <person name="Zaremba-Niedzwiedzka K."/>
            <person name="Martijn J."/>
            <person name="Lind A.E."/>
            <person name="van Eijk R."/>
            <person name="Schleper C."/>
            <person name="Guy L."/>
            <person name="Ettema T.J."/>
        </authorList>
    </citation>
    <scope>NUCLEOTIDE SEQUENCE</scope>
</reference>
<protein>
    <recommendedName>
        <fullName evidence="2">Rubredoxin-like domain-containing protein</fullName>
    </recommendedName>
</protein>
<name>A0A0F9UV91_9ZZZZ</name>
<evidence type="ECO:0008006" key="2">
    <source>
        <dbReference type="Google" id="ProtNLM"/>
    </source>
</evidence>
<dbReference type="SUPFAM" id="SSF57802">
    <property type="entry name" value="Rubredoxin-like"/>
    <property type="match status" value="1"/>
</dbReference>
<dbReference type="AlphaFoldDB" id="A0A0F9UV91"/>
<organism evidence="1">
    <name type="scientific">marine sediment metagenome</name>
    <dbReference type="NCBI Taxonomy" id="412755"/>
    <lineage>
        <taxon>unclassified sequences</taxon>
        <taxon>metagenomes</taxon>
        <taxon>ecological metagenomes</taxon>
    </lineage>
</organism>
<comment type="caution">
    <text evidence="1">The sequence shown here is derived from an EMBL/GenBank/DDBJ whole genome shotgun (WGS) entry which is preliminary data.</text>
</comment>
<evidence type="ECO:0000313" key="1">
    <source>
        <dbReference type="EMBL" id="KKN57563.1"/>
    </source>
</evidence>
<proteinExistence type="predicted"/>
<sequence length="45" mass="5224">MKAKVRCNWCYNVYIDQDTPIPECPVCGCTSVTFISFEEEEMVED</sequence>
<gene>
    <name evidence="1" type="ORF">LCGC14_0561090</name>
</gene>